<evidence type="ECO:0000259" key="9">
    <source>
        <dbReference type="Pfam" id="PF08544"/>
    </source>
</evidence>
<reference evidence="10" key="1">
    <citation type="journal article" date="2014" name="Int. J. Syst. Evol. Microbiol.">
        <title>Complete genome sequence of Corynebacterium casei LMG S-19264T (=DSM 44701T), isolated from a smear-ripened cheese.</title>
        <authorList>
            <consortium name="US DOE Joint Genome Institute (JGI-PGF)"/>
            <person name="Walter F."/>
            <person name="Albersmeier A."/>
            <person name="Kalinowski J."/>
            <person name="Ruckert C."/>
        </authorList>
    </citation>
    <scope>NUCLEOTIDE SEQUENCE</scope>
    <source>
        <strain evidence="10">CGMCC 1.15533</strain>
    </source>
</reference>
<evidence type="ECO:0000256" key="5">
    <source>
        <dbReference type="ARBA" id="ARBA00022777"/>
    </source>
</evidence>
<keyword evidence="6" id="KW-0067">ATP-binding</keyword>
<dbReference type="Proteomes" id="UP000660801">
    <property type="component" value="Unassembled WGS sequence"/>
</dbReference>
<dbReference type="Pfam" id="PF08544">
    <property type="entry name" value="GHMP_kinases_C"/>
    <property type="match status" value="1"/>
</dbReference>
<evidence type="ECO:0000256" key="6">
    <source>
        <dbReference type="ARBA" id="ARBA00022840"/>
    </source>
</evidence>
<keyword evidence="11" id="KW-1185">Reference proteome</keyword>
<dbReference type="InterPro" id="IPR013750">
    <property type="entry name" value="GHMP_kinase_C_dom"/>
</dbReference>
<reference evidence="10" key="2">
    <citation type="submission" date="2020-09" db="EMBL/GenBank/DDBJ databases">
        <authorList>
            <person name="Sun Q."/>
            <person name="Zhou Y."/>
        </authorList>
    </citation>
    <scope>NUCLEOTIDE SEQUENCE</scope>
    <source>
        <strain evidence="10">CGMCC 1.15533</strain>
    </source>
</reference>
<sequence>MKHKVKSGGKLYLAGEYAILTAGQSALIKQIPVYMQAEIEPSSRYHLESDMFDYAVDLTPDSGYALIQDAVAMMETYLVSQGLAPRPFSLVITGKMEKEDKKFGLGSSGSVVVLTVRAVAALYGLTLSPDLVFRLAAAILLKHGDNGSMGDVACIAYDDLVVYTSFDRARVAQALAEKPLEVVLKENWGYTIQVLKPAVSCDFLVGWTKQPSLSRLMIQEVQAAITEEFLEATNQEVKTLAQAMSDGDKKQVVSSLARASQLLEDLSPKIYPPMLRRLKESATGLDAVAKSSGAGGGDCGIALSFSLESSLELKKRWQKQGIEVLYEEKMGPNE</sequence>
<dbReference type="OrthoDB" id="1522677at2"/>
<feature type="domain" description="GHMP kinase N-terminal" evidence="8">
    <location>
        <begin position="82"/>
        <end position="157"/>
    </location>
</feature>
<dbReference type="NCBIfam" id="TIGR01220">
    <property type="entry name" value="Pmev_kin_Gr_pos"/>
    <property type="match status" value="1"/>
</dbReference>
<feature type="transmembrane region" description="Helical" evidence="7">
    <location>
        <begin position="103"/>
        <end position="125"/>
    </location>
</feature>
<dbReference type="InterPro" id="IPR005917">
    <property type="entry name" value="Pmev_kinase_bact"/>
</dbReference>
<dbReference type="InterPro" id="IPR036554">
    <property type="entry name" value="GHMP_kinase_C_sf"/>
</dbReference>
<proteinExistence type="predicted"/>
<dbReference type="EMBL" id="BMJN01000032">
    <property type="protein sequence ID" value="GGE35449.1"/>
    <property type="molecule type" value="Genomic_DNA"/>
</dbReference>
<organism evidence="10 11">
    <name type="scientific">Streptococcus himalayensis</name>
    <dbReference type="NCBI Taxonomy" id="1888195"/>
    <lineage>
        <taxon>Bacteria</taxon>
        <taxon>Bacillati</taxon>
        <taxon>Bacillota</taxon>
        <taxon>Bacilli</taxon>
        <taxon>Lactobacillales</taxon>
        <taxon>Streptococcaceae</taxon>
        <taxon>Streptococcus</taxon>
    </lineage>
</organism>
<accession>A0A917A943</accession>
<dbReference type="Gene3D" id="3.30.70.890">
    <property type="entry name" value="GHMP kinase, C-terminal domain"/>
    <property type="match status" value="1"/>
</dbReference>
<dbReference type="SUPFAM" id="SSF54211">
    <property type="entry name" value="Ribosomal protein S5 domain 2-like"/>
    <property type="match status" value="1"/>
</dbReference>
<dbReference type="Gene3D" id="3.30.230.10">
    <property type="match status" value="1"/>
</dbReference>
<evidence type="ECO:0000256" key="7">
    <source>
        <dbReference type="SAM" id="Phobius"/>
    </source>
</evidence>
<feature type="domain" description="GHMP kinase C-terminal" evidence="9">
    <location>
        <begin position="256"/>
        <end position="321"/>
    </location>
</feature>
<comment type="caution">
    <text evidence="10">The sequence shown here is derived from an EMBL/GenBank/DDBJ whole genome shotgun (WGS) entry which is preliminary data.</text>
</comment>
<keyword evidence="7" id="KW-1133">Transmembrane helix</keyword>
<evidence type="ECO:0000259" key="8">
    <source>
        <dbReference type="Pfam" id="PF00288"/>
    </source>
</evidence>
<name>A0A917A943_9STRE</name>
<dbReference type="InterPro" id="IPR035102">
    <property type="entry name" value="Phosphomevalonate_kinase"/>
</dbReference>
<dbReference type="InterPro" id="IPR020568">
    <property type="entry name" value="Ribosomal_Su5_D2-typ_SF"/>
</dbReference>
<dbReference type="SUPFAM" id="SSF55060">
    <property type="entry name" value="GHMP Kinase, C-terminal domain"/>
    <property type="match status" value="1"/>
</dbReference>
<evidence type="ECO:0000256" key="3">
    <source>
        <dbReference type="ARBA" id="ARBA00022679"/>
    </source>
</evidence>
<evidence type="ECO:0000256" key="4">
    <source>
        <dbReference type="ARBA" id="ARBA00022741"/>
    </source>
</evidence>
<dbReference type="PANTHER" id="PTHR31814">
    <property type="match status" value="1"/>
</dbReference>
<dbReference type="RefSeq" id="WP_068990604.1">
    <property type="nucleotide sequence ID" value="NZ_BMJN01000032.1"/>
</dbReference>
<evidence type="ECO:0000256" key="2">
    <source>
        <dbReference type="ARBA" id="ARBA00012958"/>
    </source>
</evidence>
<dbReference type="Pfam" id="PF00288">
    <property type="entry name" value="GHMP_kinases_N"/>
    <property type="match status" value="1"/>
</dbReference>
<keyword evidence="7" id="KW-0472">Membrane</keyword>
<keyword evidence="5 10" id="KW-0418">Kinase</keyword>
<evidence type="ECO:0000256" key="1">
    <source>
        <dbReference type="ARBA" id="ARBA00005017"/>
    </source>
</evidence>
<evidence type="ECO:0000313" key="10">
    <source>
        <dbReference type="EMBL" id="GGE35449.1"/>
    </source>
</evidence>
<gene>
    <name evidence="10" type="primary">mvaK2</name>
    <name evidence="10" type="ORF">GCM10011510_15960</name>
</gene>
<dbReference type="AlphaFoldDB" id="A0A917A943"/>
<dbReference type="PANTHER" id="PTHR31814:SF2">
    <property type="entry name" value="PHOSPHOMEVALONATE KINASE"/>
    <property type="match status" value="1"/>
</dbReference>
<keyword evidence="3" id="KW-0808">Transferase</keyword>
<dbReference type="GO" id="GO:0004631">
    <property type="term" value="F:phosphomevalonate kinase activity"/>
    <property type="evidence" value="ECO:0007669"/>
    <property type="project" value="UniProtKB-EC"/>
</dbReference>
<evidence type="ECO:0000313" key="11">
    <source>
        <dbReference type="Proteomes" id="UP000660801"/>
    </source>
</evidence>
<comment type="pathway">
    <text evidence="1">Isoprenoid biosynthesis; isopentenyl diphosphate biosynthesis via mevalonate pathway; isopentenyl diphosphate from (R)-mevalonate: step 2/3.</text>
</comment>
<dbReference type="InterPro" id="IPR006204">
    <property type="entry name" value="GHMP_kinase_N_dom"/>
</dbReference>
<dbReference type="GO" id="GO:0005524">
    <property type="term" value="F:ATP binding"/>
    <property type="evidence" value="ECO:0007669"/>
    <property type="project" value="UniProtKB-KW"/>
</dbReference>
<dbReference type="EC" id="2.7.4.2" evidence="2"/>
<keyword evidence="4" id="KW-0547">Nucleotide-binding</keyword>
<dbReference type="InterPro" id="IPR014721">
    <property type="entry name" value="Ribsml_uS5_D2-typ_fold_subgr"/>
</dbReference>
<protein>
    <recommendedName>
        <fullName evidence="2">phosphomevalonate kinase</fullName>
        <ecNumber evidence="2">2.7.4.2</ecNumber>
    </recommendedName>
</protein>
<keyword evidence="7" id="KW-0812">Transmembrane</keyword>